<protein>
    <submittedName>
        <fullName evidence="8">Chromate transporter</fullName>
    </submittedName>
</protein>
<dbReference type="PATRIC" id="fig|1284240.4.peg.2518"/>
<comment type="caution">
    <text evidence="8">The sequence shown here is derived from an EMBL/GenBank/DDBJ whole genome shotgun (WGS) entry which is preliminary data.</text>
</comment>
<evidence type="ECO:0000256" key="7">
    <source>
        <dbReference type="SAM" id="Phobius"/>
    </source>
</evidence>
<sequence>MPETTKRDLIPRLTATWAWFLTSLQTFGGLAGQIAVMQRVLVEEKRRIGQQRFLHALNYRMLPPDPQAQHLAIYVG</sequence>
<keyword evidence="4 7" id="KW-0812">Transmembrane</keyword>
<evidence type="ECO:0000313" key="8">
    <source>
        <dbReference type="EMBL" id="EME60920.1"/>
    </source>
</evidence>
<comment type="similarity">
    <text evidence="2">Belongs to the chromate ion transporter (CHR) (TC 2.A.51) family.</text>
</comment>
<name>M2YGS6_9PSEU</name>
<dbReference type="InterPro" id="IPR003370">
    <property type="entry name" value="Chromate_transpt"/>
</dbReference>
<evidence type="ECO:0000256" key="5">
    <source>
        <dbReference type="ARBA" id="ARBA00022989"/>
    </source>
</evidence>
<evidence type="ECO:0000313" key="9">
    <source>
        <dbReference type="Proteomes" id="UP000054226"/>
    </source>
</evidence>
<dbReference type="Proteomes" id="UP000054226">
    <property type="component" value="Unassembled WGS sequence"/>
</dbReference>
<keyword evidence="6 7" id="KW-0472">Membrane</keyword>
<reference evidence="8 9" key="1">
    <citation type="journal article" date="2013" name="Genome Announc.">
        <title>Draft Genome Sequence of Amycolatopsis decaplanina Strain DSM 44594T.</title>
        <authorList>
            <person name="Kaur N."/>
            <person name="Kumar S."/>
            <person name="Bala M."/>
            <person name="Raghava G.P."/>
            <person name="Mayilraj S."/>
        </authorList>
    </citation>
    <scope>NUCLEOTIDE SEQUENCE [LARGE SCALE GENOMIC DNA]</scope>
    <source>
        <strain evidence="8 9">DSM 44594</strain>
    </source>
</reference>
<gene>
    <name evidence="8" type="ORF">H074_12352</name>
</gene>
<accession>M2YGS6</accession>
<keyword evidence="5 7" id="KW-1133">Transmembrane helix</keyword>
<proteinExistence type="inferred from homology"/>
<evidence type="ECO:0000256" key="3">
    <source>
        <dbReference type="ARBA" id="ARBA00022475"/>
    </source>
</evidence>
<evidence type="ECO:0000256" key="1">
    <source>
        <dbReference type="ARBA" id="ARBA00004651"/>
    </source>
</evidence>
<dbReference type="AlphaFoldDB" id="M2YGS6"/>
<comment type="subcellular location">
    <subcellularLocation>
        <location evidence="1">Cell membrane</location>
        <topology evidence="1">Multi-pass membrane protein</topology>
    </subcellularLocation>
</comment>
<dbReference type="GO" id="GO:0005886">
    <property type="term" value="C:plasma membrane"/>
    <property type="evidence" value="ECO:0007669"/>
    <property type="project" value="UniProtKB-SubCell"/>
</dbReference>
<dbReference type="RefSeq" id="WP_007030376.1">
    <property type="nucleotide sequence ID" value="NZ_AOHO01000047.1"/>
</dbReference>
<dbReference type="GO" id="GO:0015109">
    <property type="term" value="F:chromate transmembrane transporter activity"/>
    <property type="evidence" value="ECO:0007669"/>
    <property type="project" value="InterPro"/>
</dbReference>
<dbReference type="Pfam" id="PF02417">
    <property type="entry name" value="Chromate_transp"/>
    <property type="match status" value="1"/>
</dbReference>
<keyword evidence="9" id="KW-1185">Reference proteome</keyword>
<dbReference type="EMBL" id="AOHO01000047">
    <property type="protein sequence ID" value="EME60920.1"/>
    <property type="molecule type" value="Genomic_DNA"/>
</dbReference>
<evidence type="ECO:0000256" key="6">
    <source>
        <dbReference type="ARBA" id="ARBA00023136"/>
    </source>
</evidence>
<organism evidence="8 9">
    <name type="scientific">Amycolatopsis decaplanina DSM 44594</name>
    <dbReference type="NCBI Taxonomy" id="1284240"/>
    <lineage>
        <taxon>Bacteria</taxon>
        <taxon>Bacillati</taxon>
        <taxon>Actinomycetota</taxon>
        <taxon>Actinomycetes</taxon>
        <taxon>Pseudonocardiales</taxon>
        <taxon>Pseudonocardiaceae</taxon>
        <taxon>Amycolatopsis</taxon>
    </lineage>
</organism>
<feature type="transmembrane region" description="Helical" evidence="7">
    <location>
        <begin position="17"/>
        <end position="37"/>
    </location>
</feature>
<keyword evidence="3" id="KW-1003">Cell membrane</keyword>
<evidence type="ECO:0000256" key="4">
    <source>
        <dbReference type="ARBA" id="ARBA00022692"/>
    </source>
</evidence>
<evidence type="ECO:0000256" key="2">
    <source>
        <dbReference type="ARBA" id="ARBA00005262"/>
    </source>
</evidence>